<protein>
    <submittedName>
        <fullName evidence="2">ChaB family protein</fullName>
    </submittedName>
</protein>
<keyword evidence="3" id="KW-1185">Reference proteome</keyword>
<dbReference type="Proteomes" id="UP001576780">
    <property type="component" value="Unassembled WGS sequence"/>
</dbReference>
<feature type="region of interest" description="Disordered" evidence="1">
    <location>
        <begin position="58"/>
        <end position="81"/>
    </location>
</feature>
<evidence type="ECO:0000313" key="3">
    <source>
        <dbReference type="Proteomes" id="UP001576780"/>
    </source>
</evidence>
<dbReference type="InterPro" id="IPR037205">
    <property type="entry name" value="ChaB_sf"/>
</dbReference>
<dbReference type="Gene3D" id="1.10.1740.70">
    <property type="entry name" value="ChaB"/>
    <property type="match status" value="1"/>
</dbReference>
<organism evidence="2 3">
    <name type="scientific">Floridaenema evergladense BLCC-F167</name>
    <dbReference type="NCBI Taxonomy" id="3153639"/>
    <lineage>
        <taxon>Bacteria</taxon>
        <taxon>Bacillati</taxon>
        <taxon>Cyanobacteriota</taxon>
        <taxon>Cyanophyceae</taxon>
        <taxon>Oscillatoriophycideae</taxon>
        <taxon>Aerosakkonematales</taxon>
        <taxon>Aerosakkonemataceae</taxon>
        <taxon>Floridanema</taxon>
        <taxon>Floridanema evergladense</taxon>
    </lineage>
</organism>
<evidence type="ECO:0000256" key="1">
    <source>
        <dbReference type="SAM" id="MobiDB-lite"/>
    </source>
</evidence>
<dbReference type="InterPro" id="IPR009317">
    <property type="entry name" value="ChaB"/>
</dbReference>
<comment type="caution">
    <text evidence="2">The sequence shown here is derived from an EMBL/GenBank/DDBJ whole genome shotgun (WGS) entry which is preliminary data.</text>
</comment>
<dbReference type="Pfam" id="PF06150">
    <property type="entry name" value="ChaB"/>
    <property type="match status" value="1"/>
</dbReference>
<proteinExistence type="predicted"/>
<dbReference type="RefSeq" id="WP_413277572.1">
    <property type="nucleotide sequence ID" value="NZ_JBHFNT010000096.1"/>
</dbReference>
<evidence type="ECO:0000313" key="2">
    <source>
        <dbReference type="EMBL" id="MFB2835152.1"/>
    </source>
</evidence>
<dbReference type="SUPFAM" id="SSF140376">
    <property type="entry name" value="ChaB-like"/>
    <property type="match status" value="1"/>
</dbReference>
<reference evidence="2 3" key="1">
    <citation type="submission" date="2024-09" db="EMBL/GenBank/DDBJ databases">
        <title>Floridaenema gen nov. (Aerosakkonemataceae, Aerosakkonematales ord. nov., Cyanobacteria) from benthic tropical and subtropical fresh waters, with the description of four new species.</title>
        <authorList>
            <person name="Moretto J.A."/>
            <person name="Berthold D.E."/>
            <person name="Lefler F.W."/>
            <person name="Huang I.-S."/>
            <person name="Laughinghouse H. IV."/>
        </authorList>
    </citation>
    <scope>NUCLEOTIDE SEQUENCE [LARGE SCALE GENOMIC DNA]</scope>
    <source>
        <strain evidence="2 3">BLCC-F167</strain>
    </source>
</reference>
<gene>
    <name evidence="2" type="ORF">ACE1CA_11530</name>
</gene>
<name>A0ABV4WJA5_9CYAN</name>
<sequence length="81" mass="9004">MAVKQIEDLSPEVREQLADGSEQYFLAAFNSAYENGMDEESAMNVAWNSLGVNFEKGQDGKWHKKPEEPGIHYKPVTSGGN</sequence>
<accession>A0ABV4WJA5</accession>
<feature type="compositionally biased region" description="Basic and acidic residues" evidence="1">
    <location>
        <begin position="58"/>
        <end position="71"/>
    </location>
</feature>
<dbReference type="EMBL" id="JBHFNT010000096">
    <property type="protein sequence ID" value="MFB2835152.1"/>
    <property type="molecule type" value="Genomic_DNA"/>
</dbReference>